<dbReference type="PANTHER" id="PTHR12317:SF0">
    <property type="entry name" value="ACYLTRANSFERASE"/>
    <property type="match status" value="1"/>
</dbReference>
<name>A0A813FDU4_POLGL</name>
<evidence type="ECO:0000313" key="15">
    <source>
        <dbReference type="EMBL" id="CAE8609999.1"/>
    </source>
</evidence>
<feature type="transmembrane region" description="Helical" evidence="14">
    <location>
        <begin position="62"/>
        <end position="84"/>
    </location>
</feature>
<evidence type="ECO:0000256" key="1">
    <source>
        <dbReference type="ARBA" id="ARBA00004477"/>
    </source>
</evidence>
<evidence type="ECO:0000256" key="2">
    <source>
        <dbReference type="ARBA" id="ARBA00004771"/>
    </source>
</evidence>
<evidence type="ECO:0000256" key="12">
    <source>
        <dbReference type="ARBA" id="ARBA00023136"/>
    </source>
</evidence>
<evidence type="ECO:0000256" key="6">
    <source>
        <dbReference type="ARBA" id="ARBA00022679"/>
    </source>
</evidence>
<dbReference type="GO" id="GO:0019432">
    <property type="term" value="P:triglyceride biosynthetic process"/>
    <property type="evidence" value="ECO:0007669"/>
    <property type="project" value="TreeGrafter"/>
</dbReference>
<keyword evidence="13" id="KW-0012">Acyltransferase</keyword>
<comment type="similarity">
    <text evidence="4 14">Belongs to the diacylglycerol acyltransferase family.</text>
</comment>
<dbReference type="Proteomes" id="UP000626109">
    <property type="component" value="Unassembled WGS sequence"/>
</dbReference>
<dbReference type="OrthoDB" id="414564at2759"/>
<keyword evidence="5" id="KW-0444">Lipid biosynthesis</keyword>
<dbReference type="CDD" id="cd07987">
    <property type="entry name" value="LPLAT_MGAT-like"/>
    <property type="match status" value="1"/>
</dbReference>
<sequence>MLLARICNGPSSAAWRLLPRLQPEEHADQTQALQGKGGDTPHVFGGLEFAPLDVPLKRRRQMVACVIGSSLIPGCLMLFLASLYKIRRTWPVLLPYLAWIYVDKSPSTGGMKISSGLRNSWLWKQWAAYFPASLIKANPANEFSGERPVLMGYHPHGILSFGAVLNLGTNATGWDEKFPKLTPRLCTLNMNFVTPFLREIIGGLGCIPASSGAITAALKPGNAVIIVVGGAAEALDTKPGEYILTLARRTGFFHLALQHGVDLVPTFGFGENDIFDTLTPDSFLRYFQLKAYKLLSFSIPLFHGRGIFTYNMGFLPYRRPLTTVVGDPIRCEKVENQ</sequence>
<protein>
    <recommendedName>
        <fullName evidence="14">Acyltransferase</fullName>
        <ecNumber evidence="14">2.3.1.-</ecNumber>
    </recommendedName>
</protein>
<evidence type="ECO:0000256" key="5">
    <source>
        <dbReference type="ARBA" id="ARBA00022516"/>
    </source>
</evidence>
<comment type="caution">
    <text evidence="15">The sequence shown here is derived from an EMBL/GenBank/DDBJ whole genome shotgun (WGS) entry which is preliminary data.</text>
</comment>
<keyword evidence="8" id="KW-0319">Glycerol metabolism</keyword>
<evidence type="ECO:0000313" key="18">
    <source>
        <dbReference type="Proteomes" id="UP000654075"/>
    </source>
</evidence>
<dbReference type="AlphaFoldDB" id="A0A813FDU4"/>
<dbReference type="EMBL" id="CAJNNV010024491">
    <property type="protein sequence ID" value="CAE8609999.1"/>
    <property type="molecule type" value="Genomic_DNA"/>
</dbReference>
<dbReference type="EC" id="2.3.1.-" evidence="14"/>
<evidence type="ECO:0000256" key="4">
    <source>
        <dbReference type="ARBA" id="ARBA00005420"/>
    </source>
</evidence>
<keyword evidence="11" id="KW-0443">Lipid metabolism</keyword>
<comment type="pathway">
    <text evidence="3">Lipid metabolism.</text>
</comment>
<dbReference type="Proteomes" id="UP000654075">
    <property type="component" value="Unassembled WGS sequence"/>
</dbReference>
<keyword evidence="7 14" id="KW-0812">Transmembrane</keyword>
<dbReference type="Pfam" id="PF03982">
    <property type="entry name" value="DAGAT"/>
    <property type="match status" value="1"/>
</dbReference>
<comment type="subcellular location">
    <subcellularLocation>
        <location evidence="1 14">Endoplasmic reticulum membrane</location>
        <topology evidence="1 14">Multi-pass membrane protein</topology>
    </subcellularLocation>
</comment>
<evidence type="ECO:0000256" key="13">
    <source>
        <dbReference type="ARBA" id="ARBA00023315"/>
    </source>
</evidence>
<evidence type="ECO:0000256" key="8">
    <source>
        <dbReference type="ARBA" id="ARBA00022798"/>
    </source>
</evidence>
<reference evidence="15" key="1">
    <citation type="submission" date="2021-02" db="EMBL/GenBank/DDBJ databases">
        <authorList>
            <person name="Dougan E. K."/>
            <person name="Rhodes N."/>
            <person name="Thang M."/>
            <person name="Chan C."/>
        </authorList>
    </citation>
    <scope>NUCLEOTIDE SEQUENCE</scope>
</reference>
<evidence type="ECO:0000256" key="3">
    <source>
        <dbReference type="ARBA" id="ARBA00005189"/>
    </source>
</evidence>
<comment type="caution">
    <text evidence="14">Lacks conserved residue(s) required for the propagation of feature annotation.</text>
</comment>
<dbReference type="OMA" id="RSQWMRR"/>
<evidence type="ECO:0000256" key="10">
    <source>
        <dbReference type="ARBA" id="ARBA00022989"/>
    </source>
</evidence>
<keyword evidence="18" id="KW-1185">Reference proteome</keyword>
<gene>
    <name evidence="15" type="ORF">PGLA1383_LOCUS27828</name>
    <name evidence="17" type="ORF">PGLA2088_LOCUS12559</name>
    <name evidence="16" type="ORF">PGLA2088_LOCUS8107</name>
</gene>
<dbReference type="GO" id="GO:0004144">
    <property type="term" value="F:diacylglycerol O-acyltransferase activity"/>
    <property type="evidence" value="ECO:0007669"/>
    <property type="project" value="TreeGrafter"/>
</dbReference>
<keyword evidence="6 14" id="KW-0808">Transferase</keyword>
<dbReference type="PANTHER" id="PTHR12317">
    <property type="entry name" value="DIACYLGLYCEROL O-ACYLTRANSFERASE"/>
    <property type="match status" value="1"/>
</dbReference>
<evidence type="ECO:0000256" key="11">
    <source>
        <dbReference type="ARBA" id="ARBA00023098"/>
    </source>
</evidence>
<keyword evidence="10 14" id="KW-1133">Transmembrane helix</keyword>
<dbReference type="GO" id="GO:0006071">
    <property type="term" value="P:glycerol metabolic process"/>
    <property type="evidence" value="ECO:0007669"/>
    <property type="project" value="UniProtKB-KW"/>
</dbReference>
<evidence type="ECO:0000256" key="9">
    <source>
        <dbReference type="ARBA" id="ARBA00022824"/>
    </source>
</evidence>
<accession>A0A813FDU4</accession>
<dbReference type="EMBL" id="CAJNNW010014840">
    <property type="protein sequence ID" value="CAE8657048.1"/>
    <property type="molecule type" value="Genomic_DNA"/>
</dbReference>
<keyword evidence="12 14" id="KW-0472">Membrane</keyword>
<dbReference type="InterPro" id="IPR007130">
    <property type="entry name" value="DAGAT"/>
</dbReference>
<dbReference type="EMBL" id="CAJNNW010008637">
    <property type="protein sequence ID" value="CAE8650239.1"/>
    <property type="molecule type" value="Genomic_DNA"/>
</dbReference>
<dbReference type="GO" id="GO:0005789">
    <property type="term" value="C:endoplasmic reticulum membrane"/>
    <property type="evidence" value="ECO:0007669"/>
    <property type="project" value="UniProtKB-SubCell"/>
</dbReference>
<evidence type="ECO:0000313" key="17">
    <source>
        <dbReference type="EMBL" id="CAE8657048.1"/>
    </source>
</evidence>
<keyword evidence="9 14" id="KW-0256">Endoplasmic reticulum</keyword>
<proteinExistence type="inferred from homology"/>
<evidence type="ECO:0000256" key="14">
    <source>
        <dbReference type="RuleBase" id="RU367023"/>
    </source>
</evidence>
<evidence type="ECO:0000313" key="16">
    <source>
        <dbReference type="EMBL" id="CAE8650239.1"/>
    </source>
</evidence>
<evidence type="ECO:0000256" key="7">
    <source>
        <dbReference type="ARBA" id="ARBA00022692"/>
    </source>
</evidence>
<organism evidence="15 18">
    <name type="scientific">Polarella glacialis</name>
    <name type="common">Dinoflagellate</name>
    <dbReference type="NCBI Taxonomy" id="89957"/>
    <lineage>
        <taxon>Eukaryota</taxon>
        <taxon>Sar</taxon>
        <taxon>Alveolata</taxon>
        <taxon>Dinophyceae</taxon>
        <taxon>Suessiales</taxon>
        <taxon>Suessiaceae</taxon>
        <taxon>Polarella</taxon>
    </lineage>
</organism>
<comment type="pathway">
    <text evidence="2">Glycerolipid metabolism; triacylglycerol biosynthesis.</text>
</comment>